<reference evidence="1 2" key="1">
    <citation type="submission" date="2018-03" db="EMBL/GenBank/DDBJ databases">
        <title>Bacillus urumqiensis sp. nov., a moderately haloalkaliphilic bacterium isolated from a salt lake.</title>
        <authorList>
            <person name="Zhao B."/>
            <person name="Liao Z."/>
        </authorList>
    </citation>
    <scope>NUCLEOTIDE SEQUENCE [LARGE SCALE GENOMIC DNA]</scope>
    <source>
        <strain evidence="1 2">BZ-SZ-XJ18</strain>
    </source>
</reference>
<dbReference type="Proteomes" id="UP000243650">
    <property type="component" value="Unassembled WGS sequence"/>
</dbReference>
<comment type="caution">
    <text evidence="1">The sequence shown here is derived from an EMBL/GenBank/DDBJ whole genome shotgun (WGS) entry which is preliminary data.</text>
</comment>
<name>A0A2P6MLK5_ALKUR</name>
<accession>A0A2P6MLK5</accession>
<dbReference type="PROSITE" id="PS51257">
    <property type="entry name" value="PROKAR_LIPOPROTEIN"/>
    <property type="match status" value="1"/>
</dbReference>
<dbReference type="RefSeq" id="WP_105957529.1">
    <property type="nucleotide sequence ID" value="NZ_PVNS01000001.1"/>
</dbReference>
<evidence type="ECO:0008006" key="3">
    <source>
        <dbReference type="Google" id="ProtNLM"/>
    </source>
</evidence>
<dbReference type="AlphaFoldDB" id="A0A2P6MLK5"/>
<evidence type="ECO:0000313" key="1">
    <source>
        <dbReference type="EMBL" id="PRO67143.1"/>
    </source>
</evidence>
<keyword evidence="2" id="KW-1185">Reference proteome</keyword>
<gene>
    <name evidence="1" type="ORF">C6I21_00835</name>
</gene>
<organism evidence="1 2">
    <name type="scientific">Alkalicoccus urumqiensis</name>
    <name type="common">Bacillus urumqiensis</name>
    <dbReference type="NCBI Taxonomy" id="1548213"/>
    <lineage>
        <taxon>Bacteria</taxon>
        <taxon>Bacillati</taxon>
        <taxon>Bacillota</taxon>
        <taxon>Bacilli</taxon>
        <taxon>Bacillales</taxon>
        <taxon>Bacillaceae</taxon>
        <taxon>Alkalicoccus</taxon>
    </lineage>
</organism>
<dbReference type="EMBL" id="PVNS01000001">
    <property type="protein sequence ID" value="PRO67143.1"/>
    <property type="molecule type" value="Genomic_DNA"/>
</dbReference>
<sequence length="143" mass="15565">MMKWLLIGAVLLAGCTGGEEREYQLEEETEHWKIELSIEEGSAGGDAAEEVVVAATYLGEEHPAERVIITSLSSERNQVEMATSAFPSVESGETVEQVRSSGELNPAFLEAVSNDQAMPITVQWHHNGTLVSETAEFEVEENG</sequence>
<proteinExistence type="predicted"/>
<protein>
    <recommendedName>
        <fullName evidence="3">Lipoprotein</fullName>
    </recommendedName>
</protein>
<evidence type="ECO:0000313" key="2">
    <source>
        <dbReference type="Proteomes" id="UP000243650"/>
    </source>
</evidence>